<evidence type="ECO:0000256" key="3">
    <source>
        <dbReference type="ARBA" id="ARBA00012924"/>
    </source>
</evidence>
<dbReference type="PANTHER" id="PTHR11986:SF18">
    <property type="entry name" value="ORNITHINE AMINOTRANSFERASE, MITOCHONDRIAL"/>
    <property type="match status" value="1"/>
</dbReference>
<keyword evidence="6" id="KW-0663">Pyridoxal phosphate</keyword>
<dbReference type="InterPro" id="IPR005814">
    <property type="entry name" value="Aminotrans_3"/>
</dbReference>
<dbReference type="CDD" id="cd00610">
    <property type="entry name" value="OAT_like"/>
    <property type="match status" value="1"/>
</dbReference>
<evidence type="ECO:0000256" key="6">
    <source>
        <dbReference type="ARBA" id="ARBA00022898"/>
    </source>
</evidence>
<dbReference type="GO" id="GO:0030170">
    <property type="term" value="F:pyridoxal phosphate binding"/>
    <property type="evidence" value="ECO:0007669"/>
    <property type="project" value="InterPro"/>
</dbReference>
<comment type="pathway">
    <text evidence="2">Amino-acid biosynthesis; L-proline biosynthesis; L-glutamate 5-semialdehyde from L-ornithine: step 1/1.</text>
</comment>
<dbReference type="FunFam" id="3.40.640.10:FF:000011">
    <property type="entry name" value="Ornithine aminotransferase"/>
    <property type="match status" value="1"/>
</dbReference>
<dbReference type="GO" id="GO:0004587">
    <property type="term" value="F:ornithine aminotransferase activity"/>
    <property type="evidence" value="ECO:0007669"/>
    <property type="project" value="UniProtKB-EC"/>
</dbReference>
<keyword evidence="4 8" id="KW-0032">Aminotransferase</keyword>
<name>A0A3B0ZHF5_9ZZZZ</name>
<evidence type="ECO:0000256" key="2">
    <source>
        <dbReference type="ARBA" id="ARBA00004998"/>
    </source>
</evidence>
<proteinExistence type="predicted"/>
<evidence type="ECO:0000256" key="5">
    <source>
        <dbReference type="ARBA" id="ARBA00022679"/>
    </source>
</evidence>
<dbReference type="EC" id="2.6.1.13" evidence="3"/>
<evidence type="ECO:0000313" key="8">
    <source>
        <dbReference type="EMBL" id="VAW88510.1"/>
    </source>
</evidence>
<dbReference type="InterPro" id="IPR050103">
    <property type="entry name" value="Class-III_PLP-dep_AT"/>
</dbReference>
<organism evidence="8">
    <name type="scientific">hydrothermal vent metagenome</name>
    <dbReference type="NCBI Taxonomy" id="652676"/>
    <lineage>
        <taxon>unclassified sequences</taxon>
        <taxon>metagenomes</taxon>
        <taxon>ecological metagenomes</taxon>
    </lineage>
</organism>
<dbReference type="PIRSF" id="PIRSF000521">
    <property type="entry name" value="Transaminase_4ab_Lys_Orn"/>
    <property type="match status" value="1"/>
</dbReference>
<dbReference type="Pfam" id="PF00202">
    <property type="entry name" value="Aminotran_3"/>
    <property type="match status" value="1"/>
</dbReference>
<dbReference type="AlphaFoldDB" id="A0A3B0ZHF5"/>
<comment type="cofactor">
    <cofactor evidence="1">
        <name>pyridoxal 5'-phosphate</name>
        <dbReference type="ChEBI" id="CHEBI:597326"/>
    </cofactor>
</comment>
<sequence length="397" mass="43046">MNTLEQEAHYCAHNYHPLPVVLVKGEGPYVWDDNGKRYLDMMSAYSAVSHGHCHPRLVKAMSEQAQRLTIVSRAFHTDTLAPFLKMICEMTGQPRALPMNTGAEAVETALKAARKWAYAKKGVAADKAEIIVCDGNFHGRTISIVSFSSEAQYKHQFGPLTPGFKNIAYGDIDALEAAITENTAAFLVEPIQGEAGIVMPPAGYLAQCAELCKRHNVLLICDEVQSGLGRTGKLLACQYDGVQPDGLILGKALGGGMLPVSLFLARADVMAVFDPGDHGSTFGGNPLAAAVALEALKVLQDEKLVERSERLGAYMLQRLQAIQSDAILEVRGRGLFIGIELDPQRASARDVCERLMVKGVLSKETHETVVRMAPPLVITEQQIDETVVALEQVLAII</sequence>
<gene>
    <name evidence="8" type="ORF">MNBD_GAMMA17-656</name>
</gene>
<dbReference type="PANTHER" id="PTHR11986">
    <property type="entry name" value="AMINOTRANSFERASE CLASS III"/>
    <property type="match status" value="1"/>
</dbReference>
<dbReference type="Gene3D" id="3.40.640.10">
    <property type="entry name" value="Type I PLP-dependent aspartate aminotransferase-like (Major domain)"/>
    <property type="match status" value="1"/>
</dbReference>
<dbReference type="InterPro" id="IPR049704">
    <property type="entry name" value="Aminotrans_3_PPA_site"/>
</dbReference>
<dbReference type="GO" id="GO:0042802">
    <property type="term" value="F:identical protein binding"/>
    <property type="evidence" value="ECO:0007669"/>
    <property type="project" value="TreeGrafter"/>
</dbReference>
<dbReference type="InterPro" id="IPR015424">
    <property type="entry name" value="PyrdxlP-dep_Trfase"/>
</dbReference>
<keyword evidence="5 8" id="KW-0808">Transferase</keyword>
<evidence type="ECO:0000256" key="4">
    <source>
        <dbReference type="ARBA" id="ARBA00022576"/>
    </source>
</evidence>
<dbReference type="EMBL" id="UOFQ01000099">
    <property type="protein sequence ID" value="VAW88510.1"/>
    <property type="molecule type" value="Genomic_DNA"/>
</dbReference>
<evidence type="ECO:0000256" key="7">
    <source>
        <dbReference type="ARBA" id="ARBA00030587"/>
    </source>
</evidence>
<dbReference type="InterPro" id="IPR015422">
    <property type="entry name" value="PyrdxlP-dep_Trfase_small"/>
</dbReference>
<evidence type="ECO:0000256" key="1">
    <source>
        <dbReference type="ARBA" id="ARBA00001933"/>
    </source>
</evidence>
<reference evidence="8" key="1">
    <citation type="submission" date="2018-06" db="EMBL/GenBank/DDBJ databases">
        <authorList>
            <person name="Zhirakovskaya E."/>
        </authorList>
    </citation>
    <scope>NUCLEOTIDE SEQUENCE</scope>
</reference>
<dbReference type="SUPFAM" id="SSF53383">
    <property type="entry name" value="PLP-dependent transferases"/>
    <property type="match status" value="1"/>
</dbReference>
<dbReference type="Gene3D" id="3.90.1150.10">
    <property type="entry name" value="Aspartate Aminotransferase, domain 1"/>
    <property type="match status" value="1"/>
</dbReference>
<dbReference type="InterPro" id="IPR015421">
    <property type="entry name" value="PyrdxlP-dep_Trfase_major"/>
</dbReference>
<dbReference type="PROSITE" id="PS00600">
    <property type="entry name" value="AA_TRANSFER_CLASS_3"/>
    <property type="match status" value="1"/>
</dbReference>
<dbReference type="UniPathway" id="UPA00098">
    <property type="reaction ID" value="UER00358"/>
</dbReference>
<protein>
    <recommendedName>
        <fullName evidence="3">ornithine aminotransferase</fullName>
        <ecNumber evidence="3">2.6.1.13</ecNumber>
    </recommendedName>
    <alternativeName>
        <fullName evidence="7">Ornithine--oxo-acid aminotransferase</fullName>
    </alternativeName>
</protein>
<dbReference type="InterPro" id="IPR010164">
    <property type="entry name" value="Orn_aminotrans"/>
</dbReference>
<dbReference type="NCBIfam" id="TIGR01885">
    <property type="entry name" value="Orn_aminotrans"/>
    <property type="match status" value="1"/>
</dbReference>
<accession>A0A3B0ZHF5</accession>
<dbReference type="GO" id="GO:0055129">
    <property type="term" value="P:L-proline biosynthetic process"/>
    <property type="evidence" value="ECO:0007669"/>
    <property type="project" value="UniProtKB-UniPathway"/>
</dbReference>